<dbReference type="CDD" id="cd17532">
    <property type="entry name" value="REC_LytTR_AlgR-like"/>
    <property type="match status" value="1"/>
</dbReference>
<dbReference type="InterPro" id="IPR007492">
    <property type="entry name" value="LytTR_DNA-bd_dom"/>
</dbReference>
<dbReference type="PANTHER" id="PTHR37299:SF1">
    <property type="entry name" value="STAGE 0 SPORULATION PROTEIN A HOMOLOG"/>
    <property type="match status" value="1"/>
</dbReference>
<evidence type="ECO:0000313" key="4">
    <source>
        <dbReference type="EMBL" id="KOH42799.1"/>
    </source>
</evidence>
<keyword evidence="5" id="KW-1185">Reference proteome</keyword>
<evidence type="ECO:0000313" key="5">
    <source>
        <dbReference type="Proteomes" id="UP000036958"/>
    </source>
</evidence>
<dbReference type="GO" id="GO:0000156">
    <property type="term" value="F:phosphorelay response regulator activity"/>
    <property type="evidence" value="ECO:0007669"/>
    <property type="project" value="InterPro"/>
</dbReference>
<accession>A0A0L8V319</accession>
<dbReference type="Gene3D" id="3.40.50.2300">
    <property type="match status" value="1"/>
</dbReference>
<gene>
    <name evidence="4" type="ORF">NC99_43560</name>
</gene>
<dbReference type="Gene3D" id="2.40.50.1020">
    <property type="entry name" value="LytTr DNA-binding domain"/>
    <property type="match status" value="1"/>
</dbReference>
<feature type="domain" description="HTH LytTR-type" evidence="3">
    <location>
        <begin position="148"/>
        <end position="254"/>
    </location>
</feature>
<dbReference type="Pfam" id="PF00072">
    <property type="entry name" value="Response_reg"/>
    <property type="match status" value="1"/>
</dbReference>
<dbReference type="Pfam" id="PF04397">
    <property type="entry name" value="LytTR"/>
    <property type="match status" value="1"/>
</dbReference>
<feature type="modified residue" description="4-aspartylphosphate" evidence="1">
    <location>
        <position position="58"/>
    </location>
</feature>
<evidence type="ECO:0000259" key="2">
    <source>
        <dbReference type="PROSITE" id="PS50110"/>
    </source>
</evidence>
<evidence type="ECO:0008006" key="6">
    <source>
        <dbReference type="Google" id="ProtNLM"/>
    </source>
</evidence>
<dbReference type="SMART" id="SM00850">
    <property type="entry name" value="LytTR"/>
    <property type="match status" value="1"/>
</dbReference>
<dbReference type="PROSITE" id="PS50110">
    <property type="entry name" value="RESPONSE_REGULATORY"/>
    <property type="match status" value="1"/>
</dbReference>
<dbReference type="InterPro" id="IPR011006">
    <property type="entry name" value="CheY-like_superfamily"/>
</dbReference>
<dbReference type="SUPFAM" id="SSF52172">
    <property type="entry name" value="CheY-like"/>
    <property type="match status" value="1"/>
</dbReference>
<dbReference type="GO" id="GO:0003677">
    <property type="term" value="F:DNA binding"/>
    <property type="evidence" value="ECO:0007669"/>
    <property type="project" value="InterPro"/>
</dbReference>
<dbReference type="RefSeq" id="WP_053188230.1">
    <property type="nucleotide sequence ID" value="NZ_LGIA01000210.1"/>
</dbReference>
<name>A0A0L8V319_9BACT</name>
<dbReference type="PROSITE" id="PS50930">
    <property type="entry name" value="HTH_LYTTR"/>
    <property type="match status" value="1"/>
</dbReference>
<dbReference type="STRING" id="1409788.NC99_43560"/>
<evidence type="ECO:0000259" key="3">
    <source>
        <dbReference type="PROSITE" id="PS50930"/>
    </source>
</evidence>
<comment type="caution">
    <text evidence="4">The sequence shown here is derived from an EMBL/GenBank/DDBJ whole genome shotgun (WGS) entry which is preliminary data.</text>
</comment>
<reference evidence="5" key="1">
    <citation type="submission" date="2015-07" db="EMBL/GenBank/DDBJ databases">
        <title>Genome sequencing of Sunxiuqinia dokdonensis strain SK.</title>
        <authorList>
            <person name="Ahn S."/>
            <person name="Kim B.-C."/>
        </authorList>
    </citation>
    <scope>NUCLEOTIDE SEQUENCE [LARGE SCALE GENOMIC DNA]</scope>
    <source>
        <strain evidence="5">SK</strain>
    </source>
</reference>
<protein>
    <recommendedName>
        <fullName evidence="6">DNA-binding response regulator</fullName>
    </recommendedName>
</protein>
<dbReference type="InterPro" id="IPR001789">
    <property type="entry name" value="Sig_transdc_resp-reg_receiver"/>
</dbReference>
<evidence type="ECO:0000256" key="1">
    <source>
        <dbReference type="PROSITE-ProRule" id="PRU00169"/>
    </source>
</evidence>
<dbReference type="InterPro" id="IPR046947">
    <property type="entry name" value="LytR-like"/>
</dbReference>
<feature type="domain" description="Response regulatory" evidence="2">
    <location>
        <begin position="7"/>
        <end position="118"/>
    </location>
</feature>
<dbReference type="Proteomes" id="UP000036958">
    <property type="component" value="Unassembled WGS sequence"/>
</dbReference>
<dbReference type="SMART" id="SM00448">
    <property type="entry name" value="REC"/>
    <property type="match status" value="1"/>
</dbReference>
<dbReference type="PANTHER" id="PTHR37299">
    <property type="entry name" value="TRANSCRIPTIONAL REGULATOR-RELATED"/>
    <property type="match status" value="1"/>
</dbReference>
<dbReference type="AlphaFoldDB" id="A0A0L8V319"/>
<organism evidence="4 5">
    <name type="scientific">Sunxiuqinia dokdonensis</name>
    <dbReference type="NCBI Taxonomy" id="1409788"/>
    <lineage>
        <taxon>Bacteria</taxon>
        <taxon>Pseudomonadati</taxon>
        <taxon>Bacteroidota</taxon>
        <taxon>Bacteroidia</taxon>
        <taxon>Marinilabiliales</taxon>
        <taxon>Prolixibacteraceae</taxon>
        <taxon>Sunxiuqinia</taxon>
    </lineage>
</organism>
<sequence length="254" mass="29394">MLSNHYRTIIIDDEGPARQRMQQILGDIPEVEIVGEATNGLEAVSLIDQLKPDLIFLDIQMPGLNGFEVLQKMSHFPAVIFCTAYDDYALEAFDTAAIDYLVKPVKEERVKRSIEKLRYLKEDWNKEQVLRLLSSYSSPEKRKSVTSIPVKIGDRMLLIRITDVSYFISEDKYVSIVMKDGKRYLIDHSLKFLEDKLPENFIRIHRSLMVNSSLIHEIDKHSGCRYVVRLDDVEKTKLVSGRNYDDKIKALLEL</sequence>
<dbReference type="OrthoDB" id="2168082at2"/>
<keyword evidence="1" id="KW-0597">Phosphoprotein</keyword>
<proteinExistence type="predicted"/>
<dbReference type="EMBL" id="LGIA01000210">
    <property type="protein sequence ID" value="KOH42799.1"/>
    <property type="molecule type" value="Genomic_DNA"/>
</dbReference>